<accession>A0ABP9MLF8</accession>
<gene>
    <name evidence="2" type="ORF">GCM10025760_30930</name>
</gene>
<name>A0ABP9MLF8_9MICO</name>
<proteinExistence type="predicted"/>
<comment type="caution">
    <text evidence="2">The sequence shown here is derived from an EMBL/GenBank/DDBJ whole genome shotgun (WGS) entry which is preliminary data.</text>
</comment>
<evidence type="ECO:0000256" key="1">
    <source>
        <dbReference type="SAM" id="Phobius"/>
    </source>
</evidence>
<organism evidence="2 3">
    <name type="scientific">Microbacterium yannicii</name>
    <dbReference type="NCBI Taxonomy" id="671622"/>
    <lineage>
        <taxon>Bacteria</taxon>
        <taxon>Bacillati</taxon>
        <taxon>Actinomycetota</taxon>
        <taxon>Actinomycetes</taxon>
        <taxon>Micrococcales</taxon>
        <taxon>Microbacteriaceae</taxon>
        <taxon>Microbacterium</taxon>
    </lineage>
</organism>
<dbReference type="RefSeq" id="WP_194415877.1">
    <property type="nucleotide sequence ID" value="NZ_BAABKZ010000005.1"/>
</dbReference>
<evidence type="ECO:0000313" key="2">
    <source>
        <dbReference type="EMBL" id="GAA5097134.1"/>
    </source>
</evidence>
<keyword evidence="1" id="KW-1133">Transmembrane helix</keyword>
<sequence>MARGAPTTTLSGIPRVDLTPRVEIQRRDRARILRAWGWALVAALIALLVILAVTLYLNWVAVNELAAEQARTDALLTESAELSEVSVALGTQRDLEDFRADAMASELDWSSLYATLNGVLPAGAVMTAFDLEVGGAPLEDEEPTEQTGLRGQLTVTSPTPVEIAGLIRAYRALPGVIGADGWEVSSSAGDGVYTNQLTIEFDQSVYTGAYAGGQG</sequence>
<evidence type="ECO:0008006" key="4">
    <source>
        <dbReference type="Google" id="ProtNLM"/>
    </source>
</evidence>
<keyword evidence="3" id="KW-1185">Reference proteome</keyword>
<dbReference type="Proteomes" id="UP001501407">
    <property type="component" value="Unassembled WGS sequence"/>
</dbReference>
<reference evidence="3" key="1">
    <citation type="journal article" date="2019" name="Int. J. Syst. Evol. Microbiol.">
        <title>The Global Catalogue of Microorganisms (GCM) 10K type strain sequencing project: providing services to taxonomists for standard genome sequencing and annotation.</title>
        <authorList>
            <consortium name="The Broad Institute Genomics Platform"/>
            <consortium name="The Broad Institute Genome Sequencing Center for Infectious Disease"/>
            <person name="Wu L."/>
            <person name="Ma J."/>
        </authorList>
    </citation>
    <scope>NUCLEOTIDE SEQUENCE [LARGE SCALE GENOMIC DNA]</scope>
    <source>
        <strain evidence="3">JCM 18959</strain>
    </source>
</reference>
<keyword evidence="1" id="KW-0812">Transmembrane</keyword>
<feature type="transmembrane region" description="Helical" evidence="1">
    <location>
        <begin position="35"/>
        <end position="59"/>
    </location>
</feature>
<evidence type="ECO:0000313" key="3">
    <source>
        <dbReference type="Proteomes" id="UP001501407"/>
    </source>
</evidence>
<keyword evidence="1" id="KW-0472">Membrane</keyword>
<protein>
    <recommendedName>
        <fullName evidence="4">Fimbrial assembly protein</fullName>
    </recommendedName>
</protein>
<dbReference type="EMBL" id="BAABKZ010000005">
    <property type="protein sequence ID" value="GAA5097134.1"/>
    <property type="molecule type" value="Genomic_DNA"/>
</dbReference>